<evidence type="ECO:0000256" key="4">
    <source>
        <dbReference type="ARBA" id="ARBA00012448"/>
    </source>
</evidence>
<dbReference type="GO" id="GO:0008360">
    <property type="term" value="P:regulation of cell shape"/>
    <property type="evidence" value="ECO:0007669"/>
    <property type="project" value="UniProtKB-KW"/>
</dbReference>
<evidence type="ECO:0000256" key="5">
    <source>
        <dbReference type="ARBA" id="ARBA00022645"/>
    </source>
</evidence>
<dbReference type="Gene3D" id="3.40.710.10">
    <property type="entry name" value="DD-peptidase/beta-lactamase superfamily"/>
    <property type="match status" value="1"/>
</dbReference>
<keyword evidence="8 14" id="KW-0378">Hydrolase</keyword>
<dbReference type="InterPro" id="IPR037167">
    <property type="entry name" value="Peptidase_S11_C_sf"/>
</dbReference>
<evidence type="ECO:0000259" key="13">
    <source>
        <dbReference type="SMART" id="SM00936"/>
    </source>
</evidence>
<accession>A0A3B1AZ13</accession>
<keyword evidence="9" id="KW-0133">Cell shape</keyword>
<dbReference type="Gene3D" id="2.60.410.10">
    <property type="entry name" value="D-Ala-D-Ala carboxypeptidase, C-terminal domain"/>
    <property type="match status" value="1"/>
</dbReference>
<keyword evidence="7" id="KW-0732">Signal</keyword>
<dbReference type="PANTHER" id="PTHR21581">
    <property type="entry name" value="D-ALANYL-D-ALANINE CARBOXYPEPTIDASE"/>
    <property type="match status" value="1"/>
</dbReference>
<keyword evidence="6" id="KW-0645">Protease</keyword>
<evidence type="ECO:0000256" key="2">
    <source>
        <dbReference type="ARBA" id="ARBA00004752"/>
    </source>
</evidence>
<feature type="domain" description="Peptidase S11 D-Ala-D-Ala carboxypeptidase A C-terminal" evidence="13">
    <location>
        <begin position="274"/>
        <end position="364"/>
    </location>
</feature>
<dbReference type="InterPro" id="IPR015956">
    <property type="entry name" value="Peniciliin-bd_prot_C_sf"/>
</dbReference>
<dbReference type="GO" id="GO:0006508">
    <property type="term" value="P:proteolysis"/>
    <property type="evidence" value="ECO:0007669"/>
    <property type="project" value="UniProtKB-KW"/>
</dbReference>
<dbReference type="SMART" id="SM00936">
    <property type="entry name" value="PBP5_C"/>
    <property type="match status" value="1"/>
</dbReference>
<evidence type="ECO:0000256" key="12">
    <source>
        <dbReference type="ARBA" id="ARBA00034000"/>
    </source>
</evidence>
<evidence type="ECO:0000256" key="10">
    <source>
        <dbReference type="ARBA" id="ARBA00022984"/>
    </source>
</evidence>
<dbReference type="InterPro" id="IPR001967">
    <property type="entry name" value="Peptidase_S11_N"/>
</dbReference>
<name>A0A3B1AZ13_9ZZZZ</name>
<keyword evidence="10" id="KW-0573">Peptidoglycan synthesis</keyword>
<sequence>MRKSLIICTLLLLSGFSQLLLANPKLVPAVPNIQAKAYLLIDQQSGYILASKKKDERIEPASLTKLMTAYVVFYEIQSGSISLDDQVKISEKAWRMKGSRMFIEVNKHVSVEDLLKGMIIQSGNDASVALAEHVGGSENAFVTLMNKHAESMGLANTHFMNSTGWPNADHYTTAHDLARIAMALIRDFPDYYPWYKTKEYTYNNIKQYNRNRLLWLDDRVDGIKTGHTESAGYCLITSAKQDEMRLISVVLGTPSENSRASASRALLNYGFRFYETFVLHKAYAPLTSMHIWKGESETLALGLEQTLYITAPRGSRKQIKANMNIDSMIVAPAAKGQTYGSVNVMLGKEQLAQLPLVALQDVPEGGLWRKLVDNIILMFK</sequence>
<evidence type="ECO:0000256" key="8">
    <source>
        <dbReference type="ARBA" id="ARBA00022801"/>
    </source>
</evidence>
<dbReference type="GO" id="GO:0009252">
    <property type="term" value="P:peptidoglycan biosynthetic process"/>
    <property type="evidence" value="ECO:0007669"/>
    <property type="project" value="UniProtKB-UniPathway"/>
</dbReference>
<comment type="pathway">
    <text evidence="2">Cell wall biogenesis; peptidoglycan biosynthesis.</text>
</comment>
<dbReference type="PRINTS" id="PR00725">
    <property type="entry name" value="DADACBPTASE1"/>
</dbReference>
<dbReference type="SUPFAM" id="SSF56601">
    <property type="entry name" value="beta-lactamase/transpeptidase-like"/>
    <property type="match status" value="1"/>
</dbReference>
<evidence type="ECO:0000313" key="14">
    <source>
        <dbReference type="EMBL" id="VAX07041.1"/>
    </source>
</evidence>
<evidence type="ECO:0000256" key="9">
    <source>
        <dbReference type="ARBA" id="ARBA00022960"/>
    </source>
</evidence>
<reference evidence="14" key="1">
    <citation type="submission" date="2018-06" db="EMBL/GenBank/DDBJ databases">
        <authorList>
            <person name="Zhirakovskaya E."/>
        </authorList>
    </citation>
    <scope>NUCLEOTIDE SEQUENCE</scope>
</reference>
<comment type="catalytic activity">
    <reaction evidence="12">
        <text>Preferential cleavage: (Ac)2-L-Lys-D-Ala-|-D-Ala. Also transpeptidation of peptidyl-alanyl moieties that are N-acyl substituents of D-alanine.</text>
        <dbReference type="EC" id="3.4.16.4"/>
    </reaction>
</comment>
<dbReference type="GO" id="GO:0071555">
    <property type="term" value="P:cell wall organization"/>
    <property type="evidence" value="ECO:0007669"/>
    <property type="project" value="UniProtKB-KW"/>
</dbReference>
<dbReference type="EMBL" id="UOFY01000012">
    <property type="protein sequence ID" value="VAX07041.1"/>
    <property type="molecule type" value="Genomic_DNA"/>
</dbReference>
<dbReference type="SUPFAM" id="SSF69189">
    <property type="entry name" value="Penicillin-binding protein associated domain"/>
    <property type="match status" value="1"/>
</dbReference>
<evidence type="ECO:0000256" key="7">
    <source>
        <dbReference type="ARBA" id="ARBA00022729"/>
    </source>
</evidence>
<dbReference type="InterPro" id="IPR012907">
    <property type="entry name" value="Peptidase_S11_C"/>
</dbReference>
<keyword evidence="5 14" id="KW-0121">Carboxypeptidase</keyword>
<evidence type="ECO:0000256" key="11">
    <source>
        <dbReference type="ARBA" id="ARBA00023316"/>
    </source>
</evidence>
<keyword evidence="11" id="KW-0961">Cell wall biogenesis/degradation</keyword>
<organism evidence="14">
    <name type="scientific">hydrothermal vent metagenome</name>
    <dbReference type="NCBI Taxonomy" id="652676"/>
    <lineage>
        <taxon>unclassified sequences</taxon>
        <taxon>metagenomes</taxon>
        <taxon>ecological metagenomes</taxon>
    </lineage>
</organism>
<dbReference type="Pfam" id="PF07943">
    <property type="entry name" value="PBP5_C"/>
    <property type="match status" value="1"/>
</dbReference>
<protein>
    <recommendedName>
        <fullName evidence="4">serine-type D-Ala-D-Ala carboxypeptidase</fullName>
        <ecNumber evidence="4">3.4.16.4</ecNumber>
    </recommendedName>
</protein>
<dbReference type="InterPro" id="IPR012338">
    <property type="entry name" value="Beta-lactam/transpept-like"/>
</dbReference>
<dbReference type="Pfam" id="PF00768">
    <property type="entry name" value="Peptidase_S11"/>
    <property type="match status" value="1"/>
</dbReference>
<dbReference type="InterPro" id="IPR018044">
    <property type="entry name" value="Peptidase_S11"/>
</dbReference>
<dbReference type="EC" id="3.4.16.4" evidence="4"/>
<dbReference type="PANTHER" id="PTHR21581:SF6">
    <property type="entry name" value="TRAFFICKING PROTEIN PARTICLE COMPLEX SUBUNIT 12"/>
    <property type="match status" value="1"/>
</dbReference>
<gene>
    <name evidence="14" type="ORF">MNBD_GAMMA25-756</name>
</gene>
<comment type="function">
    <text evidence="1">Removes C-terminal D-alanyl residues from sugar-peptide cell wall precursors.</text>
</comment>
<evidence type="ECO:0000256" key="3">
    <source>
        <dbReference type="ARBA" id="ARBA00007164"/>
    </source>
</evidence>
<comment type="similarity">
    <text evidence="3">Belongs to the peptidase S11 family.</text>
</comment>
<dbReference type="UniPathway" id="UPA00219"/>
<evidence type="ECO:0000256" key="1">
    <source>
        <dbReference type="ARBA" id="ARBA00003217"/>
    </source>
</evidence>
<dbReference type="GO" id="GO:0009002">
    <property type="term" value="F:serine-type D-Ala-D-Ala carboxypeptidase activity"/>
    <property type="evidence" value="ECO:0007669"/>
    <property type="project" value="UniProtKB-EC"/>
</dbReference>
<proteinExistence type="inferred from homology"/>
<dbReference type="AlphaFoldDB" id="A0A3B1AZ13"/>
<evidence type="ECO:0000256" key="6">
    <source>
        <dbReference type="ARBA" id="ARBA00022670"/>
    </source>
</evidence>